<keyword evidence="2" id="KW-0963">Cytoplasm</keyword>
<feature type="region of interest" description="Disordered" evidence="5">
    <location>
        <begin position="1276"/>
        <end position="1295"/>
    </location>
</feature>
<feature type="coiled-coil region" evidence="4">
    <location>
        <begin position="184"/>
        <end position="327"/>
    </location>
</feature>
<dbReference type="PANTHER" id="PTHR18875">
    <property type="entry name" value="SARCOMA ANTIGEN NY-SAR-24/CYTOSKELETAL PROTEIN SOJO"/>
    <property type="match status" value="1"/>
</dbReference>
<feature type="compositionally biased region" description="Basic and acidic residues" evidence="5">
    <location>
        <begin position="1340"/>
        <end position="1352"/>
    </location>
</feature>
<dbReference type="OMA" id="SKQPWES"/>
<sequence>MVLIDLAVSAERRKYIVQMELNMPTYNDHIEEPKDDLLLMGQLMRADWGIKNVEEKLSVDHSSEHSLSRAPLGLTLEDLEQPGNPSVRENLLRSRNTVAQNGGNSLRTFKDKLIITQPGSSRNTEQQNRQLKEKLNFLREQNASLVSQNHSLMNKIDCVQSELTKSRSRIRYVESTVGARAMRLTDLEERLVILEAKAEAQEKALRTTEDQLEHSQHILAEKESILQKFKEELKKLKEELFESCRLCKRTEKQRNEALFNAEELKKAFQQYKNKMENKMEKVQEEGELLKKNILSCEKEQEALQQKCVMLETELEKSRELLRNVQSEKISSQERHQCVEAKNAELISLLTQSNQRILRLESELEHKGKVLKENTSLLDENKAVKECPAKTKQETISNQLPEQPADSVSDDSRMIIAELRAKLLIREAENRELQAKLTNRKLLTNSYKNNQEKDCLDELETEPVKLNQQNTAEEKYLQLELLCKQIQMDKERLTDHVKELQGKFSRARTELTNTKTSMEQRTSQFQLIQQELLEKASKATKLEQELLKKRMKISALQKLVEEKTQVYSAAETRNAEVEKELKKYKDQIVNLEDNINKEHEEVLLTFEKSKEIHLEQQKELMKQIEHLQIQLEMKNLHAGEQEQTIAILQKENLSKQQQLESLNHLLTQARKAQELDIQTKNTSTTIRSLENQVEVESAKVSHLESALTVCKEELALYLHEIEDNREQFEHQIKTKSEELCCLQNEVKLRTLSLQETSEENVRLQQTLQQQQNMLQQGTARIGELEDHQTELEKQVSKLEYELEKQRSISEDKLQRTQDLLHAANREIGLKTQEVQEVCCTLNEVKLELKHSKVKILQMEEELVSFKSKEENNASMFNQLQKDLQKTQVELDMKKCVGTELEEKLHSAEKDIKRKEEMEIQLSAMQKDLEGYTKHIEELQETLTKTHLSVEEKQVIIEGLTEELRSCKQELEERDHELLDMDQLLKDRNWELKQRAAQLTQLDMSIREHKGEMEQKILRLESALEKAKLEDRDHIKEITSLDERLQQTRDQLCEKDFDLVQKDQVINQLKKDIERSQQTITDMEKTLKVQEQRISERHQDGMDLSKQLRLAQERMHFSQQELLKTRQQLAEAQKESDRLTQQLEGMDLISKEKLQHAEQMLEETNETICNLKMELQARNEVIKATNEVLILKESELTRLKTRISSYERTLGLKQLSDTTANPSVSFIDHHPMESYKHPEASDLWRLSPPLSASNLSLTDMSSLELPKSMLEVMKDLAPPDSPPMKDTSEGASCVSSDSLNNSSFNPLTYTLDENCDFTSDCPDLTTLSGMLKYIKKEMRLSEYPAEHSPSKDAEIDGGFLG</sequence>
<keyword evidence="3 4" id="KW-0175">Coiled coil</keyword>
<protein>
    <submittedName>
        <fullName evidence="7">Coiled-coil domain-containing protein 18 isoform X1</fullName>
    </submittedName>
</protein>
<dbReference type="OrthoDB" id="2160759at2759"/>
<dbReference type="PANTHER" id="PTHR18875:SF8">
    <property type="entry name" value="COILED-COIL DOMAIN-CONTAINING PROTEIN 18"/>
    <property type="match status" value="1"/>
</dbReference>
<evidence type="ECO:0000256" key="4">
    <source>
        <dbReference type="SAM" id="Coils"/>
    </source>
</evidence>
<feature type="coiled-coil region" evidence="4">
    <location>
        <begin position="121"/>
        <end position="148"/>
    </location>
</feature>
<evidence type="ECO:0000313" key="7">
    <source>
        <dbReference type="RefSeq" id="XP_031756860.1"/>
    </source>
</evidence>
<feature type="coiled-coil region" evidence="4">
    <location>
        <begin position="896"/>
        <end position="975"/>
    </location>
</feature>
<keyword evidence="6" id="KW-1185">Reference proteome</keyword>
<dbReference type="Xenbase" id="XB-GENE-1000840">
    <property type="gene designation" value="ccdc18"/>
</dbReference>
<proteinExistence type="predicted"/>
<name>A0A8J1JIK8_XENTR</name>
<evidence type="ECO:0000256" key="2">
    <source>
        <dbReference type="ARBA" id="ARBA00022490"/>
    </source>
</evidence>
<dbReference type="GeneID" id="100379788"/>
<feature type="region of interest" description="Disordered" evidence="5">
    <location>
        <begin position="1340"/>
        <end position="1359"/>
    </location>
</feature>
<reference evidence="7" key="1">
    <citation type="submission" date="2025-08" db="UniProtKB">
        <authorList>
            <consortium name="RefSeq"/>
        </authorList>
    </citation>
    <scope>IDENTIFICATION</scope>
    <source>
        <strain evidence="7">Nigerian</strain>
        <tissue evidence="7">Liver and blood</tissue>
    </source>
</reference>
<feature type="coiled-coil region" evidence="4">
    <location>
        <begin position="538"/>
        <end position="807"/>
    </location>
</feature>
<evidence type="ECO:0000256" key="1">
    <source>
        <dbReference type="ARBA" id="ARBA00004496"/>
    </source>
</evidence>
<evidence type="ECO:0000313" key="8">
    <source>
        <dbReference type="Xenbase" id="XB-GENE-1000840"/>
    </source>
</evidence>
<gene>
    <name evidence="7 8" type="primary">ccdc18</name>
</gene>
<accession>A0A8J1JIK8</accession>
<comment type="subcellular location">
    <subcellularLocation>
        <location evidence="1">Cytoplasm</location>
    </subcellularLocation>
</comment>
<feature type="coiled-coil region" evidence="4">
    <location>
        <begin position="482"/>
        <end position="509"/>
    </location>
</feature>
<evidence type="ECO:0000256" key="3">
    <source>
        <dbReference type="ARBA" id="ARBA00023054"/>
    </source>
</evidence>
<feature type="coiled-coil region" evidence="4">
    <location>
        <begin position="1057"/>
        <end position="1147"/>
    </location>
</feature>
<dbReference type="CTD" id="343099"/>
<evidence type="ECO:0000313" key="6">
    <source>
        <dbReference type="Proteomes" id="UP000008143"/>
    </source>
</evidence>
<dbReference type="Proteomes" id="UP000008143">
    <property type="component" value="Chromosome 4"/>
</dbReference>
<dbReference type="GO" id="GO:0005737">
    <property type="term" value="C:cytoplasm"/>
    <property type="evidence" value="ECO:0007669"/>
    <property type="project" value="UniProtKB-SubCell"/>
</dbReference>
<dbReference type="AGR" id="Xenbase:XB-GENE-1000840"/>
<dbReference type="RefSeq" id="XP_031756860.1">
    <property type="nucleotide sequence ID" value="XM_031901000.1"/>
</dbReference>
<organism evidence="6 7">
    <name type="scientific">Xenopus tropicalis</name>
    <name type="common">Western clawed frog</name>
    <name type="synonym">Silurana tropicalis</name>
    <dbReference type="NCBI Taxonomy" id="8364"/>
    <lineage>
        <taxon>Eukaryota</taxon>
        <taxon>Metazoa</taxon>
        <taxon>Chordata</taxon>
        <taxon>Craniata</taxon>
        <taxon>Vertebrata</taxon>
        <taxon>Euteleostomi</taxon>
        <taxon>Amphibia</taxon>
        <taxon>Batrachia</taxon>
        <taxon>Anura</taxon>
        <taxon>Pipoidea</taxon>
        <taxon>Pipidae</taxon>
        <taxon>Xenopodinae</taxon>
        <taxon>Xenopus</taxon>
        <taxon>Silurana</taxon>
    </lineage>
</organism>
<evidence type="ECO:0000256" key="5">
    <source>
        <dbReference type="SAM" id="MobiDB-lite"/>
    </source>
</evidence>